<protein>
    <submittedName>
        <fullName evidence="2">DUF559 domain-containing protein</fullName>
    </submittedName>
</protein>
<dbReference type="EMBL" id="JBHSED010000038">
    <property type="protein sequence ID" value="MFC4305455.1"/>
    <property type="molecule type" value="Genomic_DNA"/>
</dbReference>
<dbReference type="Gene3D" id="3.40.960.10">
    <property type="entry name" value="VSR Endonuclease"/>
    <property type="match status" value="1"/>
</dbReference>
<evidence type="ECO:0000313" key="3">
    <source>
        <dbReference type="Proteomes" id="UP001595755"/>
    </source>
</evidence>
<dbReference type="Proteomes" id="UP001595755">
    <property type="component" value="Unassembled WGS sequence"/>
</dbReference>
<sequence>MNKVNTEEFKQSYQMWMDRQTAASKGERRRRLKNTANHAEKTFMEKVWWPAFGHFNQLHPEYELRDFKDGWRYLDFAYITEGYKICIEIDGFGSHWRDIDRKQFSDQCTRQNHLVIDGWHVLRFTYDDVVERPRNCQQIIQQLLGKLGADFPLLHRAKLALTEQAIVNLALSLDGPLTPKIAASRLGIHRSTVLRHLRTLVSKQLLMPIGTSTSRVCGYRINKTQVPNVYPFT</sequence>
<dbReference type="InterPro" id="IPR011335">
    <property type="entry name" value="Restrct_endonuc-II-like"/>
</dbReference>
<name>A0ABV8SE28_9BACL</name>
<comment type="caution">
    <text evidence="2">The sequence shown here is derived from an EMBL/GenBank/DDBJ whole genome shotgun (WGS) entry which is preliminary data.</text>
</comment>
<dbReference type="RefSeq" id="WP_204604336.1">
    <property type="nucleotide sequence ID" value="NZ_JBHSED010000038.1"/>
</dbReference>
<dbReference type="Pfam" id="PF04480">
    <property type="entry name" value="DUF559"/>
    <property type="match status" value="1"/>
</dbReference>
<organism evidence="2 3">
    <name type="scientific">Cohnella boryungensis</name>
    <dbReference type="NCBI Taxonomy" id="768479"/>
    <lineage>
        <taxon>Bacteria</taxon>
        <taxon>Bacillati</taxon>
        <taxon>Bacillota</taxon>
        <taxon>Bacilli</taxon>
        <taxon>Bacillales</taxon>
        <taxon>Paenibacillaceae</taxon>
        <taxon>Cohnella</taxon>
    </lineage>
</organism>
<reference evidence="3" key="1">
    <citation type="journal article" date="2019" name="Int. J. Syst. Evol. Microbiol.">
        <title>The Global Catalogue of Microorganisms (GCM) 10K type strain sequencing project: providing services to taxonomists for standard genome sequencing and annotation.</title>
        <authorList>
            <consortium name="The Broad Institute Genomics Platform"/>
            <consortium name="The Broad Institute Genome Sequencing Center for Infectious Disease"/>
            <person name="Wu L."/>
            <person name="Ma J."/>
        </authorList>
    </citation>
    <scope>NUCLEOTIDE SEQUENCE [LARGE SCALE GENOMIC DNA]</scope>
    <source>
        <strain evidence="3">CGMCC 4.1641</strain>
    </source>
</reference>
<proteinExistence type="predicted"/>
<evidence type="ECO:0000313" key="2">
    <source>
        <dbReference type="EMBL" id="MFC4305455.1"/>
    </source>
</evidence>
<gene>
    <name evidence="2" type="ORF">ACFO1S_18655</name>
</gene>
<keyword evidence="3" id="KW-1185">Reference proteome</keyword>
<dbReference type="SUPFAM" id="SSF52980">
    <property type="entry name" value="Restriction endonuclease-like"/>
    <property type="match status" value="1"/>
</dbReference>
<feature type="domain" description="DUF559" evidence="1">
    <location>
        <begin position="40"/>
        <end position="142"/>
    </location>
</feature>
<accession>A0ABV8SE28</accession>
<evidence type="ECO:0000259" key="1">
    <source>
        <dbReference type="Pfam" id="PF04480"/>
    </source>
</evidence>
<dbReference type="InterPro" id="IPR007569">
    <property type="entry name" value="DUF559"/>
</dbReference>